<proteinExistence type="inferred from homology"/>
<keyword evidence="5 9" id="KW-0653">Protein transport</keyword>
<feature type="transmembrane region" description="Helical" evidence="9">
    <location>
        <begin position="12"/>
        <end position="31"/>
    </location>
</feature>
<keyword evidence="2 9" id="KW-0813">Transport</keyword>
<evidence type="ECO:0000256" key="5">
    <source>
        <dbReference type="ARBA" id="ARBA00022927"/>
    </source>
</evidence>
<dbReference type="InterPro" id="IPR005665">
    <property type="entry name" value="SecF_bac"/>
</dbReference>
<comment type="caution">
    <text evidence="11">The sequence shown here is derived from an EMBL/GenBank/DDBJ whole genome shotgun (WGS) entry which is preliminary data.</text>
</comment>
<dbReference type="EMBL" id="PGFS01000001">
    <property type="protein sequence ID" value="MDH4573831.1"/>
    <property type="molecule type" value="Genomic_DNA"/>
</dbReference>
<dbReference type="NCBIfam" id="TIGR00966">
    <property type="entry name" value="transloc_SecF"/>
    <property type="match status" value="1"/>
</dbReference>
<comment type="similarity">
    <text evidence="9">Belongs to the SecD/SecF family. SecF subfamily.</text>
</comment>
<feature type="domain" description="Protein export membrane protein SecD/SecF C-terminal" evidence="10">
    <location>
        <begin position="102"/>
        <end position="282"/>
    </location>
</feature>
<feature type="transmembrane region" description="Helical" evidence="9">
    <location>
        <begin position="128"/>
        <end position="145"/>
    </location>
</feature>
<keyword evidence="6 9" id="KW-1133">Transmembrane helix</keyword>
<sequence>MRQFDFMGKRRIAFIVSIVLTIVSIGALVLLNLNLGLDFTGGTVVELHYATVPSLDDIRTLLANSGFENFSVQTFGATDEILVRLQQTFSNDVGNQVVSALSSGGAQLELVRAEFVGAQVGDQLRDQSGLGMLVAMAGVAVYVAFRFQYKFALCALISLGHDVLIVLGLFALFQWEFDLTVLAGIMAVIGYSLNDTIIVYDRIRENIRLSRSDDMAQIFNEAINQTLSRTLATSGTTLLVLFALFFLGGDMIHNFSISLILGIVAGTFSSVYVAAALLIVFKLERQDLIPAKKENVEGEEELP</sequence>
<evidence type="ECO:0000256" key="1">
    <source>
        <dbReference type="ARBA" id="ARBA00004651"/>
    </source>
</evidence>
<organism evidence="11 12">
    <name type="scientific">Salinicola acroporae</name>
    <dbReference type="NCBI Taxonomy" id="1541440"/>
    <lineage>
        <taxon>Bacteria</taxon>
        <taxon>Pseudomonadati</taxon>
        <taxon>Pseudomonadota</taxon>
        <taxon>Gammaproteobacteria</taxon>
        <taxon>Oceanospirillales</taxon>
        <taxon>Halomonadaceae</taxon>
        <taxon>Salinicola</taxon>
    </lineage>
</organism>
<dbReference type="PANTHER" id="PTHR30081:SF8">
    <property type="entry name" value="PROTEIN TRANSLOCASE SUBUNIT SECF"/>
    <property type="match status" value="1"/>
</dbReference>
<dbReference type="InterPro" id="IPR048634">
    <property type="entry name" value="SecD_SecF_C"/>
</dbReference>
<evidence type="ECO:0000313" key="11">
    <source>
        <dbReference type="EMBL" id="MDH4573831.1"/>
    </source>
</evidence>
<comment type="subcellular location">
    <subcellularLocation>
        <location evidence="1 9">Cell membrane</location>
        <topology evidence="1 9">Multi-pass membrane protein</topology>
    </subcellularLocation>
</comment>
<dbReference type="RefSeq" id="WP_110717385.1">
    <property type="nucleotide sequence ID" value="NZ_PGFS01000001.1"/>
</dbReference>
<dbReference type="PANTHER" id="PTHR30081">
    <property type="entry name" value="PROTEIN-EXPORT MEMBRANE PROTEIN SEC"/>
    <property type="match status" value="1"/>
</dbReference>
<reference evidence="11" key="1">
    <citation type="journal article" date="2015" name="Antonie Van Leeuwenhoek">
        <title>Comparative 16S rRNA signatures and multilocus sequence analysis for the genus Salinicola and description of Salinicola acroporae sp. nov., isolated from coral Acropora digitifera.</title>
        <authorList>
            <person name="Lepcha R.T."/>
            <person name="Poddar A."/>
            <person name="Schumann P."/>
            <person name="Das S.K."/>
        </authorList>
    </citation>
    <scope>NUCLEOTIDE SEQUENCE</scope>
    <source>
        <strain evidence="11">S4-41</strain>
    </source>
</reference>
<keyword evidence="4 9" id="KW-0812">Transmembrane</keyword>
<evidence type="ECO:0000256" key="8">
    <source>
        <dbReference type="ARBA" id="ARBA00023136"/>
    </source>
</evidence>
<gene>
    <name evidence="9 11" type="primary">secF</name>
    <name evidence="11" type="ORF">CUR86_16315</name>
</gene>
<dbReference type="Pfam" id="PF07549">
    <property type="entry name" value="Sec_GG"/>
    <property type="match status" value="1"/>
</dbReference>
<dbReference type="InterPro" id="IPR022646">
    <property type="entry name" value="SecD/SecF_CS"/>
</dbReference>
<dbReference type="InterPro" id="IPR022645">
    <property type="entry name" value="SecD/SecF_bac"/>
</dbReference>
<comment type="function">
    <text evidence="9">Part of the Sec protein translocase complex. Interacts with the SecYEG preprotein conducting channel. SecDF uses the proton motive force (PMF) to complete protein translocation after the ATP-dependent function of SecA.</text>
</comment>
<name>A0ABT6I899_9GAMM</name>
<comment type="subunit">
    <text evidence="9">Forms a complex with SecD. Part of the essential Sec protein translocation apparatus which comprises SecA, SecYEG and auxiliary proteins SecDF-YajC and YidC.</text>
</comment>
<evidence type="ECO:0000256" key="2">
    <source>
        <dbReference type="ARBA" id="ARBA00022448"/>
    </source>
</evidence>
<feature type="transmembrane region" description="Helical" evidence="9">
    <location>
        <begin position="179"/>
        <end position="200"/>
    </location>
</feature>
<feature type="transmembrane region" description="Helical" evidence="9">
    <location>
        <begin position="255"/>
        <end position="281"/>
    </location>
</feature>
<feature type="transmembrane region" description="Helical" evidence="9">
    <location>
        <begin position="152"/>
        <end position="173"/>
    </location>
</feature>
<evidence type="ECO:0000259" key="10">
    <source>
        <dbReference type="Pfam" id="PF02355"/>
    </source>
</evidence>
<dbReference type="HAMAP" id="MF_01464_B">
    <property type="entry name" value="SecF_B"/>
    <property type="match status" value="1"/>
</dbReference>
<feature type="transmembrane region" description="Helical" evidence="9">
    <location>
        <begin position="231"/>
        <end position="249"/>
    </location>
</feature>
<keyword evidence="7 9" id="KW-0811">Translocation</keyword>
<evidence type="ECO:0000256" key="9">
    <source>
        <dbReference type="HAMAP-Rule" id="MF_01464"/>
    </source>
</evidence>
<protein>
    <recommendedName>
        <fullName evidence="9">Protein-export membrane protein SecF</fullName>
    </recommendedName>
</protein>
<dbReference type="PRINTS" id="PR01755">
    <property type="entry name" value="SECFTRNLCASE"/>
</dbReference>
<accession>A0ABT6I899</accession>
<dbReference type="SUPFAM" id="SSF82866">
    <property type="entry name" value="Multidrug efflux transporter AcrB transmembrane domain"/>
    <property type="match status" value="1"/>
</dbReference>
<dbReference type="InterPro" id="IPR022813">
    <property type="entry name" value="SecD/SecF_arch_bac"/>
</dbReference>
<keyword evidence="8 9" id="KW-0472">Membrane</keyword>
<evidence type="ECO:0000313" key="12">
    <source>
        <dbReference type="Proteomes" id="UP001162135"/>
    </source>
</evidence>
<dbReference type="InterPro" id="IPR055344">
    <property type="entry name" value="SecD_SecF_C_bact"/>
</dbReference>
<dbReference type="Pfam" id="PF02355">
    <property type="entry name" value="SecD_SecF_C"/>
    <property type="match status" value="1"/>
</dbReference>
<evidence type="ECO:0000256" key="7">
    <source>
        <dbReference type="ARBA" id="ARBA00023010"/>
    </source>
</evidence>
<keyword evidence="12" id="KW-1185">Reference proteome</keyword>
<dbReference type="Proteomes" id="UP001162135">
    <property type="component" value="Unassembled WGS sequence"/>
</dbReference>
<evidence type="ECO:0000256" key="3">
    <source>
        <dbReference type="ARBA" id="ARBA00022475"/>
    </source>
</evidence>
<keyword evidence="3 9" id="KW-1003">Cell membrane</keyword>
<dbReference type="Gene3D" id="1.20.1640.10">
    <property type="entry name" value="Multidrug efflux transporter AcrB transmembrane domain"/>
    <property type="match status" value="1"/>
</dbReference>
<evidence type="ECO:0000256" key="6">
    <source>
        <dbReference type="ARBA" id="ARBA00022989"/>
    </source>
</evidence>
<evidence type="ECO:0000256" key="4">
    <source>
        <dbReference type="ARBA" id="ARBA00022692"/>
    </source>
</evidence>
<dbReference type="NCBIfam" id="TIGR00916">
    <property type="entry name" value="2A0604s01"/>
    <property type="match status" value="1"/>
</dbReference>
<reference evidence="11" key="2">
    <citation type="submission" date="2017-11" db="EMBL/GenBank/DDBJ databases">
        <authorList>
            <person name="Das S.K."/>
        </authorList>
    </citation>
    <scope>NUCLEOTIDE SEQUENCE</scope>
    <source>
        <strain evidence="11">S4-41</strain>
    </source>
</reference>